<keyword evidence="6 10" id="KW-0067">ATP-binding</keyword>
<dbReference type="GO" id="GO:0005524">
    <property type="term" value="F:ATP binding"/>
    <property type="evidence" value="ECO:0007669"/>
    <property type="project" value="UniProtKB-UniRule"/>
</dbReference>
<dbReference type="Proteomes" id="UP000217895">
    <property type="component" value="Plasmid Plasmid2 dna"/>
</dbReference>
<keyword evidence="2 12" id="KW-0723">Serine/threonine-protein kinase</keyword>
<dbReference type="PROSITE" id="PS50082">
    <property type="entry name" value="WD_REPEATS_2"/>
    <property type="match status" value="1"/>
</dbReference>
<evidence type="ECO:0000256" key="3">
    <source>
        <dbReference type="ARBA" id="ARBA00022679"/>
    </source>
</evidence>
<evidence type="ECO:0000256" key="4">
    <source>
        <dbReference type="ARBA" id="ARBA00022741"/>
    </source>
</evidence>
<dbReference type="PROSITE" id="PS00107">
    <property type="entry name" value="PROTEIN_KINASE_ATP"/>
    <property type="match status" value="1"/>
</dbReference>
<dbReference type="InterPro" id="IPR001680">
    <property type="entry name" value="WD40_rpt"/>
</dbReference>
<dbReference type="SUPFAM" id="SSF56112">
    <property type="entry name" value="Protein kinase-like (PK-like)"/>
    <property type="match status" value="1"/>
</dbReference>
<proteinExistence type="predicted"/>
<evidence type="ECO:0000256" key="10">
    <source>
        <dbReference type="PROSITE-ProRule" id="PRU10141"/>
    </source>
</evidence>
<dbReference type="InterPro" id="IPR017441">
    <property type="entry name" value="Protein_kinase_ATP_BS"/>
</dbReference>
<feature type="domain" description="Protein kinase" evidence="11">
    <location>
        <begin position="10"/>
        <end position="272"/>
    </location>
</feature>
<organism evidence="12 13">
    <name type="scientific">Leptolyngbya boryana NIES-2135</name>
    <dbReference type="NCBI Taxonomy" id="1973484"/>
    <lineage>
        <taxon>Bacteria</taxon>
        <taxon>Bacillati</taxon>
        <taxon>Cyanobacteriota</taxon>
        <taxon>Cyanophyceae</taxon>
        <taxon>Leptolyngbyales</taxon>
        <taxon>Leptolyngbyaceae</taxon>
        <taxon>Leptolyngbya group</taxon>
        <taxon>Leptolyngbya</taxon>
    </lineage>
</organism>
<dbReference type="InterPro" id="IPR036322">
    <property type="entry name" value="WD40_repeat_dom_sf"/>
</dbReference>
<dbReference type="Pfam" id="PF00400">
    <property type="entry name" value="WD40"/>
    <property type="match status" value="1"/>
</dbReference>
<keyword evidence="3" id="KW-0808">Transferase</keyword>
<dbReference type="InterPro" id="IPR015943">
    <property type="entry name" value="WD40/YVTN_repeat-like_dom_sf"/>
</dbReference>
<accession>A0A1Z4JT68</accession>
<dbReference type="SMART" id="SM00220">
    <property type="entry name" value="S_TKc"/>
    <property type="match status" value="1"/>
</dbReference>
<gene>
    <name evidence="12" type="ORF">NIES2135_67570</name>
</gene>
<feature type="binding site" evidence="10">
    <location>
        <position position="41"/>
    </location>
    <ligand>
        <name>ATP</name>
        <dbReference type="ChEBI" id="CHEBI:30616"/>
    </ligand>
</feature>
<dbReference type="Gene3D" id="3.30.200.20">
    <property type="entry name" value="Phosphorylase Kinase, domain 1"/>
    <property type="match status" value="1"/>
</dbReference>
<name>A0A1Z4JT68_LEPBY</name>
<evidence type="ECO:0000256" key="9">
    <source>
        <dbReference type="PROSITE-ProRule" id="PRU00221"/>
    </source>
</evidence>
<dbReference type="PANTHER" id="PTHR24363:SF0">
    <property type="entry name" value="SERINE_THREONINE KINASE LIKE DOMAIN CONTAINING 1"/>
    <property type="match status" value="1"/>
</dbReference>
<evidence type="ECO:0000256" key="7">
    <source>
        <dbReference type="ARBA" id="ARBA00047899"/>
    </source>
</evidence>
<evidence type="ECO:0000259" key="11">
    <source>
        <dbReference type="PROSITE" id="PS50011"/>
    </source>
</evidence>
<keyword evidence="5 12" id="KW-0418">Kinase</keyword>
<evidence type="ECO:0000256" key="2">
    <source>
        <dbReference type="ARBA" id="ARBA00022527"/>
    </source>
</evidence>
<dbReference type="InterPro" id="IPR011009">
    <property type="entry name" value="Kinase-like_dom_sf"/>
</dbReference>
<keyword evidence="9" id="KW-0853">WD repeat</keyword>
<sequence>MIGKLLIGRYLVLEQIGAGSFSKTFLTLDKYLPQSPLCVVKSLNIDPEQDLSIEQIRPLFEREAQILQNLGQKSDRVPRLLAYVEEDSQLYLVEEYINGTAIDQTLVQKQILTSNEVAAIIHEGLEILQVIHAQGLIYQDLKLNHLIRRHRDGKLVLIDFGAAIHVEDLDRENITFGTLEYSPIEQQNGYPTFSSDLYALGVCAIQLLTGVPPDQLQLHPKFGALSWKPALNANSVDPSLVAILDRLVAPRVSDRYSNTREVLAALQSLPLTPKPAWSDQNRISWEALKNNIRYSQLLDKWHRAAHPSWGATALLAIGAIVLAKPWLSTPSMSSAMAAQIATIRSNTQPLTLLSEQNMSAPAQYLAMTANQTILERDSNELLQLRDIRSGKSLHSFQLPSTVTTLISDSKGQWLVGKADQNQVWVWNTTTGKLVHRLQSRQPISNLILSSDERTLIATSPNQIQMWNLAIGKLTHAITTTDTEEIRTPLLHTPVNELVCVNSQQHLQVIDSQTGETKRVLAGHTDTIRQVLLSPDQRFLYSVGRDRILMWNLTTGELIKAFPSQSAQVEIAAVHENRMVTLHTNGALRIWNRETGTLQRTISSLDGQTLLSPDGRYVLNYAKDQHLRVLQIAFD</sequence>
<feature type="repeat" description="WD" evidence="9">
    <location>
        <begin position="520"/>
        <end position="560"/>
    </location>
</feature>
<evidence type="ECO:0000256" key="6">
    <source>
        <dbReference type="ARBA" id="ARBA00022840"/>
    </source>
</evidence>
<dbReference type="Gene3D" id="1.10.510.10">
    <property type="entry name" value="Transferase(Phosphotransferase) domain 1"/>
    <property type="match status" value="1"/>
</dbReference>
<comment type="catalytic activity">
    <reaction evidence="7">
        <text>L-threonyl-[protein] + ATP = O-phospho-L-threonyl-[protein] + ADP + H(+)</text>
        <dbReference type="Rhea" id="RHEA:46608"/>
        <dbReference type="Rhea" id="RHEA-COMP:11060"/>
        <dbReference type="Rhea" id="RHEA-COMP:11605"/>
        <dbReference type="ChEBI" id="CHEBI:15378"/>
        <dbReference type="ChEBI" id="CHEBI:30013"/>
        <dbReference type="ChEBI" id="CHEBI:30616"/>
        <dbReference type="ChEBI" id="CHEBI:61977"/>
        <dbReference type="ChEBI" id="CHEBI:456216"/>
        <dbReference type="EC" id="2.7.11.1"/>
    </reaction>
</comment>
<dbReference type="SMART" id="SM00320">
    <property type="entry name" value="WD40"/>
    <property type="match status" value="4"/>
</dbReference>
<evidence type="ECO:0000313" key="12">
    <source>
        <dbReference type="EMBL" id="BAY59880.1"/>
    </source>
</evidence>
<dbReference type="EC" id="2.7.11.1" evidence="1"/>
<keyword evidence="12" id="KW-0614">Plasmid</keyword>
<dbReference type="EMBL" id="AP018205">
    <property type="protein sequence ID" value="BAY59880.1"/>
    <property type="molecule type" value="Genomic_DNA"/>
</dbReference>
<evidence type="ECO:0000256" key="5">
    <source>
        <dbReference type="ARBA" id="ARBA00022777"/>
    </source>
</evidence>
<geneLocation type="plasmid" evidence="12">
    <name>plasmid2</name>
</geneLocation>
<dbReference type="AlphaFoldDB" id="A0A1Z4JT68"/>
<dbReference type="PROSITE" id="PS50011">
    <property type="entry name" value="PROTEIN_KINASE_DOM"/>
    <property type="match status" value="1"/>
</dbReference>
<dbReference type="CDD" id="cd14014">
    <property type="entry name" value="STKc_PknB_like"/>
    <property type="match status" value="1"/>
</dbReference>
<reference evidence="12 13" key="1">
    <citation type="submission" date="2017-06" db="EMBL/GenBank/DDBJ databases">
        <title>Genome sequencing of cyanobaciteial culture collection at National Institute for Environmental Studies (NIES).</title>
        <authorList>
            <person name="Hirose Y."/>
            <person name="Shimura Y."/>
            <person name="Fujisawa T."/>
            <person name="Nakamura Y."/>
            <person name="Kawachi M."/>
        </authorList>
    </citation>
    <scope>NUCLEOTIDE SEQUENCE [LARGE SCALE GENOMIC DNA]</scope>
    <source>
        <strain evidence="12 13">NIES-2135</strain>
        <plasmid evidence="13">Plasmid Plasmid2 dna</plasmid>
    </source>
</reference>
<dbReference type="InterPro" id="IPR000719">
    <property type="entry name" value="Prot_kinase_dom"/>
</dbReference>
<evidence type="ECO:0000313" key="13">
    <source>
        <dbReference type="Proteomes" id="UP000217895"/>
    </source>
</evidence>
<dbReference type="PANTHER" id="PTHR24363">
    <property type="entry name" value="SERINE/THREONINE PROTEIN KINASE"/>
    <property type="match status" value="1"/>
</dbReference>
<evidence type="ECO:0000256" key="1">
    <source>
        <dbReference type="ARBA" id="ARBA00012513"/>
    </source>
</evidence>
<evidence type="ECO:0000256" key="8">
    <source>
        <dbReference type="ARBA" id="ARBA00048679"/>
    </source>
</evidence>
<dbReference type="GO" id="GO:0004674">
    <property type="term" value="F:protein serine/threonine kinase activity"/>
    <property type="evidence" value="ECO:0007669"/>
    <property type="project" value="UniProtKB-KW"/>
</dbReference>
<keyword evidence="4 10" id="KW-0547">Nucleotide-binding</keyword>
<comment type="catalytic activity">
    <reaction evidence="8">
        <text>L-seryl-[protein] + ATP = O-phospho-L-seryl-[protein] + ADP + H(+)</text>
        <dbReference type="Rhea" id="RHEA:17989"/>
        <dbReference type="Rhea" id="RHEA-COMP:9863"/>
        <dbReference type="Rhea" id="RHEA-COMP:11604"/>
        <dbReference type="ChEBI" id="CHEBI:15378"/>
        <dbReference type="ChEBI" id="CHEBI:29999"/>
        <dbReference type="ChEBI" id="CHEBI:30616"/>
        <dbReference type="ChEBI" id="CHEBI:83421"/>
        <dbReference type="ChEBI" id="CHEBI:456216"/>
        <dbReference type="EC" id="2.7.11.1"/>
    </reaction>
</comment>
<dbReference type="SUPFAM" id="SSF50978">
    <property type="entry name" value="WD40 repeat-like"/>
    <property type="match status" value="1"/>
</dbReference>
<dbReference type="Gene3D" id="2.130.10.10">
    <property type="entry name" value="YVTN repeat-like/Quinoprotein amine dehydrogenase"/>
    <property type="match status" value="2"/>
</dbReference>
<protein>
    <recommendedName>
        <fullName evidence="1">non-specific serine/threonine protein kinase</fullName>
        <ecNumber evidence="1">2.7.11.1</ecNumber>
    </recommendedName>
</protein>
<dbReference type="Pfam" id="PF00069">
    <property type="entry name" value="Pkinase"/>
    <property type="match status" value="1"/>
</dbReference>
<keyword evidence="13" id="KW-1185">Reference proteome</keyword>